<proteinExistence type="predicted"/>
<sequence>MFQENNEEEISQAIDELSEQQRTMVEAVLKRAAESRRGARVVIDANQLAQMSRRRAAFREGTGSIEIEHRLSLVQMDSIPENVVTCDLSNEPPSTARQPPEEQKSLRGKLQKMKSHLTAWFNSLDYDGDYAEFLQPIGDGTPTPELCSLTMTYINTLSEAILVAAHISLCQRMLANSEKFQKLCEELCKSIFELAYKDLERANVDVGRRGLIDEFCAQIADDALQAIYYSYILRTLPERVPSVERLCEIHKSKSFENAVKLDEMLSSEDEEEERRYDDVLGGG</sequence>
<organism evidence="1 2">
    <name type="scientific">Caenorhabditis auriculariae</name>
    <dbReference type="NCBI Taxonomy" id="2777116"/>
    <lineage>
        <taxon>Eukaryota</taxon>
        <taxon>Metazoa</taxon>
        <taxon>Ecdysozoa</taxon>
        <taxon>Nematoda</taxon>
        <taxon>Chromadorea</taxon>
        <taxon>Rhabditida</taxon>
        <taxon>Rhabditina</taxon>
        <taxon>Rhabditomorpha</taxon>
        <taxon>Rhabditoidea</taxon>
        <taxon>Rhabditidae</taxon>
        <taxon>Peloderinae</taxon>
        <taxon>Caenorhabditis</taxon>
    </lineage>
</organism>
<evidence type="ECO:0000313" key="2">
    <source>
        <dbReference type="Proteomes" id="UP000835052"/>
    </source>
</evidence>
<gene>
    <name evidence="1" type="ORF">CAUJ_LOCUS10101</name>
</gene>
<dbReference type="Proteomes" id="UP000835052">
    <property type="component" value="Unassembled WGS sequence"/>
</dbReference>
<reference evidence="1" key="1">
    <citation type="submission" date="2020-10" db="EMBL/GenBank/DDBJ databases">
        <authorList>
            <person name="Kikuchi T."/>
        </authorList>
    </citation>
    <scope>NUCLEOTIDE SEQUENCE</scope>
    <source>
        <strain evidence="1">NKZ352</strain>
    </source>
</reference>
<evidence type="ECO:0000313" key="1">
    <source>
        <dbReference type="EMBL" id="CAD6194182.1"/>
    </source>
</evidence>
<comment type="caution">
    <text evidence="1">The sequence shown here is derived from an EMBL/GenBank/DDBJ whole genome shotgun (WGS) entry which is preliminary data.</text>
</comment>
<name>A0A8S1HGU0_9PELO</name>
<accession>A0A8S1HGU0</accession>
<dbReference type="AlphaFoldDB" id="A0A8S1HGU0"/>
<dbReference type="EMBL" id="CAJGYM010000042">
    <property type="protein sequence ID" value="CAD6194182.1"/>
    <property type="molecule type" value="Genomic_DNA"/>
</dbReference>
<protein>
    <submittedName>
        <fullName evidence="1">Uncharacterized protein</fullName>
    </submittedName>
</protein>
<dbReference type="OrthoDB" id="5828491at2759"/>
<keyword evidence="2" id="KW-1185">Reference proteome</keyword>